<gene>
    <name evidence="3" type="ORF">GCM10025883_02610</name>
</gene>
<dbReference type="InterPro" id="IPR001387">
    <property type="entry name" value="Cro/C1-type_HTH"/>
</dbReference>
<evidence type="ECO:0000313" key="3">
    <source>
        <dbReference type="EMBL" id="GMA38216.1"/>
    </source>
</evidence>
<dbReference type="InterPro" id="IPR010359">
    <property type="entry name" value="IrrE_HExxH"/>
</dbReference>
<dbReference type="InterPro" id="IPR010982">
    <property type="entry name" value="Lambda_DNA-bd_dom_sf"/>
</dbReference>
<dbReference type="Pfam" id="PF01381">
    <property type="entry name" value="HTH_3"/>
    <property type="match status" value="1"/>
</dbReference>
<dbReference type="EMBL" id="BSUO01000001">
    <property type="protein sequence ID" value="GMA38216.1"/>
    <property type="molecule type" value="Genomic_DNA"/>
</dbReference>
<comment type="caution">
    <text evidence="3">The sequence shown here is derived from an EMBL/GenBank/DDBJ whole genome shotgun (WGS) entry which is preliminary data.</text>
</comment>
<accession>A0ABQ6IKE3</accession>
<dbReference type="PROSITE" id="PS50943">
    <property type="entry name" value="HTH_CROC1"/>
    <property type="match status" value="1"/>
</dbReference>
<organism evidence="3 4">
    <name type="scientific">Mobilicoccus caccae</name>
    <dbReference type="NCBI Taxonomy" id="1859295"/>
    <lineage>
        <taxon>Bacteria</taxon>
        <taxon>Bacillati</taxon>
        <taxon>Actinomycetota</taxon>
        <taxon>Actinomycetes</taxon>
        <taxon>Micrococcales</taxon>
        <taxon>Dermatophilaceae</taxon>
        <taxon>Mobilicoccus</taxon>
    </lineage>
</organism>
<dbReference type="RefSeq" id="WP_284302307.1">
    <property type="nucleotide sequence ID" value="NZ_BSUO01000001.1"/>
</dbReference>
<dbReference type="CDD" id="cd00093">
    <property type="entry name" value="HTH_XRE"/>
    <property type="match status" value="1"/>
</dbReference>
<dbReference type="Pfam" id="PF06114">
    <property type="entry name" value="Peptidase_M78"/>
    <property type="match status" value="1"/>
</dbReference>
<feature type="domain" description="HTH cro/C1-type" evidence="2">
    <location>
        <begin position="14"/>
        <end position="68"/>
    </location>
</feature>
<dbReference type="PANTHER" id="PTHR43236:SF1">
    <property type="entry name" value="BLL7220 PROTEIN"/>
    <property type="match status" value="1"/>
</dbReference>
<dbReference type="PANTHER" id="PTHR43236">
    <property type="entry name" value="ANTITOXIN HIGA1"/>
    <property type="match status" value="1"/>
</dbReference>
<comment type="similarity">
    <text evidence="1">Belongs to the short-chain fatty acyl-CoA assimilation regulator (ScfR) family.</text>
</comment>
<dbReference type="Proteomes" id="UP001157126">
    <property type="component" value="Unassembled WGS sequence"/>
</dbReference>
<proteinExistence type="inferred from homology"/>
<dbReference type="SMART" id="SM00530">
    <property type="entry name" value="HTH_XRE"/>
    <property type="match status" value="1"/>
</dbReference>
<dbReference type="InterPro" id="IPR052345">
    <property type="entry name" value="Rad_response_metalloprotease"/>
</dbReference>
<dbReference type="Gene3D" id="1.10.10.2910">
    <property type="match status" value="1"/>
</dbReference>
<evidence type="ECO:0000259" key="2">
    <source>
        <dbReference type="PROSITE" id="PS50943"/>
    </source>
</evidence>
<dbReference type="Gene3D" id="1.10.260.40">
    <property type="entry name" value="lambda repressor-like DNA-binding domains"/>
    <property type="match status" value="1"/>
</dbReference>
<reference evidence="4" key="1">
    <citation type="journal article" date="2019" name="Int. J. Syst. Evol. Microbiol.">
        <title>The Global Catalogue of Microorganisms (GCM) 10K type strain sequencing project: providing services to taxonomists for standard genome sequencing and annotation.</title>
        <authorList>
            <consortium name="The Broad Institute Genomics Platform"/>
            <consortium name="The Broad Institute Genome Sequencing Center for Infectious Disease"/>
            <person name="Wu L."/>
            <person name="Ma J."/>
        </authorList>
    </citation>
    <scope>NUCLEOTIDE SEQUENCE [LARGE SCALE GENOMIC DNA]</scope>
    <source>
        <strain evidence="4">NBRC 113072</strain>
    </source>
</reference>
<keyword evidence="4" id="KW-1185">Reference proteome</keyword>
<protein>
    <recommendedName>
        <fullName evidence="2">HTH cro/C1-type domain-containing protein</fullName>
    </recommendedName>
</protein>
<evidence type="ECO:0000313" key="4">
    <source>
        <dbReference type="Proteomes" id="UP001157126"/>
    </source>
</evidence>
<sequence>MAATAEWTQIGGRVRQARLGRAMSQADLGDRVGLDRSALTRVEAGDRRITALELLSIADCLHVPMSWFLEEPLPAVVSMRTPLDEQANPTEAQQFTADVALEQAWRDVEQLQAGGYLQPVQFPARAITDQESAAELARMARSRLGLEDEPLPPLADVAAGLGLHITVMDDEMDGASLTPTPGFGVAIVGGRSSPGRRRMTAAHEIGHHVTGDEYASDVGVATSRDARERLIDAFAHELLLPTAVLQVVPVGGASIPELRKHLIRIGAAYRVSWSASVRGLQRVAALPDDVAQDLIADPPLRGDFLRVVGADVPEDLQVGTSSSTWRQAVMAAYEDGFVMAPRALELLRDPSLGPQDLPEPAAASW</sequence>
<dbReference type="SUPFAM" id="SSF47413">
    <property type="entry name" value="lambda repressor-like DNA-binding domains"/>
    <property type="match status" value="1"/>
</dbReference>
<name>A0ABQ6IKE3_9MICO</name>
<evidence type="ECO:0000256" key="1">
    <source>
        <dbReference type="ARBA" id="ARBA00007227"/>
    </source>
</evidence>